<sequence>MTTKVTKESLAEKINYLESVSKLGLSSNEEYQLKAYRLLLELMSPEVLRCRFCQFVIDESDIADHECSACGAYLE</sequence>
<organism evidence="1">
    <name type="scientific">Salmonella enterica subsp. enterica serovar Newport str. CFSAN000835</name>
    <dbReference type="NCBI Taxonomy" id="1299174"/>
    <lineage>
        <taxon>Bacteria</taxon>
        <taxon>Pseudomonadati</taxon>
        <taxon>Pseudomonadota</taxon>
        <taxon>Gammaproteobacteria</taxon>
        <taxon>Enterobacterales</taxon>
        <taxon>Enterobacteriaceae</taxon>
        <taxon>Salmonella</taxon>
    </lineage>
</organism>
<reference evidence="1" key="1">
    <citation type="submission" date="2018-08" db="EMBL/GenBank/DDBJ databases">
        <title>Whole genome sequencing of Salmonella enterica serotype newport.</title>
        <authorList>
            <person name="Bell R."/>
        </authorList>
    </citation>
    <scope>NUCLEOTIDE SEQUENCE [LARGE SCALE GENOMIC DNA]</scope>
    <source>
        <strain evidence="1">CFSAN000835</strain>
    </source>
</reference>
<proteinExistence type="predicted"/>
<dbReference type="AlphaFoldDB" id="A0A658IDI4"/>
<dbReference type="EMBL" id="QWJV01000019">
    <property type="protein sequence ID" value="RIQ23806.1"/>
    <property type="molecule type" value="Genomic_DNA"/>
</dbReference>
<dbReference type="Proteomes" id="UP000839534">
    <property type="component" value="Unassembled WGS sequence"/>
</dbReference>
<name>A0A658IDI4_SALNE</name>
<comment type="caution">
    <text evidence="1">The sequence shown here is derived from an EMBL/GenBank/DDBJ whole genome shotgun (WGS) entry which is preliminary data.</text>
</comment>
<accession>A0A658IDI4</accession>
<dbReference type="RefSeq" id="WP_110275301.1">
    <property type="nucleotide sequence ID" value="NZ_QWJV01000019.1"/>
</dbReference>
<evidence type="ECO:0000313" key="1">
    <source>
        <dbReference type="EMBL" id="RIQ23806.1"/>
    </source>
</evidence>
<gene>
    <name evidence="1" type="ORF">DLN06_23425</name>
</gene>
<protein>
    <submittedName>
        <fullName evidence="1">Uncharacterized protein</fullName>
    </submittedName>
</protein>